<dbReference type="Pfam" id="PF10516">
    <property type="entry name" value="SHNi-TPR"/>
    <property type="match status" value="1"/>
</dbReference>
<comment type="subcellular location">
    <subcellularLocation>
        <location evidence="1">Nucleus</location>
    </subcellularLocation>
</comment>
<keyword evidence="4" id="KW-0802">TPR repeat</keyword>
<keyword evidence="5" id="KW-0539">Nucleus</keyword>
<feature type="compositionally biased region" description="Basic and acidic residues" evidence="6">
    <location>
        <begin position="103"/>
        <end position="132"/>
    </location>
</feature>
<comment type="similarity">
    <text evidence="2">Belongs to the NASP family.</text>
</comment>
<reference evidence="12" key="1">
    <citation type="submission" date="2017-02" db="UniProtKB">
        <authorList>
            <consortium name="WormBaseParasite"/>
        </authorList>
    </citation>
    <scope>IDENTIFICATION</scope>
</reference>
<dbReference type="PANTHER" id="PTHR15081:SF1">
    <property type="entry name" value="NUCLEAR AUTOANTIGENIC SPERM PROTEIN"/>
    <property type="match status" value="1"/>
</dbReference>
<evidence type="ECO:0000259" key="7">
    <source>
        <dbReference type="Pfam" id="PF10516"/>
    </source>
</evidence>
<reference evidence="8 10" key="2">
    <citation type="submission" date="2018-11" db="EMBL/GenBank/DDBJ databases">
        <authorList>
            <consortium name="Pathogen Informatics"/>
        </authorList>
    </citation>
    <scope>NUCLEOTIDE SEQUENCE [LARGE SCALE GENOMIC DNA]</scope>
</reference>
<evidence type="ECO:0000313" key="11">
    <source>
        <dbReference type="Proteomes" id="UP000321570"/>
    </source>
</evidence>
<organism evidence="12">
    <name type="scientific">Hymenolepis diminuta</name>
    <name type="common">Rat tapeworm</name>
    <dbReference type="NCBI Taxonomy" id="6216"/>
    <lineage>
        <taxon>Eukaryota</taxon>
        <taxon>Metazoa</taxon>
        <taxon>Spiralia</taxon>
        <taxon>Lophotrochozoa</taxon>
        <taxon>Platyhelminthes</taxon>
        <taxon>Cestoda</taxon>
        <taxon>Eucestoda</taxon>
        <taxon>Cyclophyllidea</taxon>
        <taxon>Hymenolepididae</taxon>
        <taxon>Hymenolepis</taxon>
    </lineage>
</organism>
<evidence type="ECO:0000256" key="5">
    <source>
        <dbReference type="ARBA" id="ARBA00023242"/>
    </source>
</evidence>
<dbReference type="GO" id="GO:0042393">
    <property type="term" value="F:histone binding"/>
    <property type="evidence" value="ECO:0007669"/>
    <property type="project" value="TreeGrafter"/>
</dbReference>
<feature type="region of interest" description="Disordered" evidence="6">
    <location>
        <begin position="82"/>
        <end position="177"/>
    </location>
</feature>
<feature type="domain" description="Tetratricopeptide SHNi-TPR" evidence="7">
    <location>
        <begin position="210"/>
        <end position="242"/>
    </location>
</feature>
<proteinExistence type="inferred from homology"/>
<keyword evidence="11" id="KW-1185">Reference proteome</keyword>
<dbReference type="AlphaFoldDB" id="A0A0R3SY36"/>
<feature type="compositionally biased region" description="Basic and acidic residues" evidence="6">
    <location>
        <begin position="381"/>
        <end position="393"/>
    </location>
</feature>
<evidence type="ECO:0000256" key="2">
    <source>
        <dbReference type="ARBA" id="ARBA00008402"/>
    </source>
</evidence>
<dbReference type="InterPro" id="IPR051730">
    <property type="entry name" value="NASP-like"/>
</dbReference>
<dbReference type="SMART" id="SM00028">
    <property type="entry name" value="TPR"/>
    <property type="match status" value="2"/>
</dbReference>
<sequence>MSPLEDKPDLETPSAEFLITKGKRDLKCLDPQSAVECFAKACEILAQQLGDLHDDLAMPNLLYGTALLELARAENDVFGEHVKDKELSSDEEDGEEEGEEEENKSHSVDEGSSGDEAKGELKETRHDERSAEATEQGDSVESAKELEEKTEDSQPSTSTGVTHETGEIVENDDQKDGNEISTLQLAWEVVEVARRIFSKRDDAEHRLKRAECLERLSEIAQESGNIDAAISDLSECLEIRKKDDPSNLRLIAVTHFQLALAYSYKEDFKSADGSFGRALECLEQSKTQYDSELNSLDKEDDSKKERISVLEVYIAEVNGLLKDIGERRKEIYESSTVRKEIEDQPSKIVDRGGPIDDISHLIKKKRPAENQNGYLPMKKAKVNDAEEKEEKTQEVGNGKST</sequence>
<evidence type="ECO:0000256" key="1">
    <source>
        <dbReference type="ARBA" id="ARBA00004123"/>
    </source>
</evidence>
<evidence type="ECO:0000256" key="4">
    <source>
        <dbReference type="ARBA" id="ARBA00022803"/>
    </source>
</evidence>
<dbReference type="GO" id="GO:0005654">
    <property type="term" value="C:nucleoplasm"/>
    <property type="evidence" value="ECO:0007669"/>
    <property type="project" value="TreeGrafter"/>
</dbReference>
<evidence type="ECO:0000313" key="9">
    <source>
        <dbReference type="EMBL" id="VUZ54809.1"/>
    </source>
</evidence>
<evidence type="ECO:0000313" key="8">
    <source>
        <dbReference type="EMBL" id="VDL63792.1"/>
    </source>
</evidence>
<gene>
    <name evidence="8" type="ORF">HDID_LOCUS10679</name>
    <name evidence="9" type="ORF">WMSIL1_LOCUS12943</name>
</gene>
<feature type="compositionally biased region" description="Polar residues" evidence="6">
    <location>
        <begin position="153"/>
        <end position="162"/>
    </location>
</feature>
<evidence type="ECO:0000256" key="3">
    <source>
        <dbReference type="ARBA" id="ARBA00022737"/>
    </source>
</evidence>
<evidence type="ECO:0000256" key="6">
    <source>
        <dbReference type="SAM" id="MobiDB-lite"/>
    </source>
</evidence>
<evidence type="ECO:0000313" key="12">
    <source>
        <dbReference type="WBParaSite" id="HDID_0001068101-mRNA-1"/>
    </source>
</evidence>
<reference evidence="9 11" key="3">
    <citation type="submission" date="2019-07" db="EMBL/GenBank/DDBJ databases">
        <authorList>
            <person name="Jastrzebski P J."/>
            <person name="Paukszto L."/>
            <person name="Jastrzebski P J."/>
        </authorList>
    </citation>
    <scope>NUCLEOTIDE SEQUENCE [LARGE SCALE GENOMIC DNA]</scope>
    <source>
        <strain evidence="9 11">WMS-il1</strain>
    </source>
</reference>
<name>A0A0R3SY36_HYMDI</name>
<dbReference type="PANTHER" id="PTHR15081">
    <property type="entry name" value="NUCLEAR AUTOANTIGENIC SPERM PROTEIN NASP -RELATED"/>
    <property type="match status" value="1"/>
</dbReference>
<dbReference type="Proteomes" id="UP000321570">
    <property type="component" value="Unassembled WGS sequence"/>
</dbReference>
<dbReference type="Gene3D" id="1.25.40.10">
    <property type="entry name" value="Tetratricopeptide repeat domain"/>
    <property type="match status" value="1"/>
</dbReference>
<accession>A0A0R3SY36</accession>
<dbReference type="WBParaSite" id="HDID_0001068101-mRNA-1">
    <property type="protein sequence ID" value="HDID_0001068101-mRNA-1"/>
    <property type="gene ID" value="HDID_0001068101"/>
</dbReference>
<feature type="region of interest" description="Disordered" evidence="6">
    <location>
        <begin position="366"/>
        <end position="401"/>
    </location>
</feature>
<dbReference type="GO" id="GO:0006335">
    <property type="term" value="P:DNA replication-dependent chromatin assembly"/>
    <property type="evidence" value="ECO:0007669"/>
    <property type="project" value="TreeGrafter"/>
</dbReference>
<dbReference type="InterPro" id="IPR019544">
    <property type="entry name" value="Tetratricopeptide_SHNi-TPR_dom"/>
</dbReference>
<keyword evidence="3" id="KW-0677">Repeat</keyword>
<dbReference type="Proteomes" id="UP000274504">
    <property type="component" value="Unassembled WGS sequence"/>
</dbReference>
<dbReference type="InterPro" id="IPR019734">
    <property type="entry name" value="TPR_rpt"/>
</dbReference>
<dbReference type="EMBL" id="CABIJS010000666">
    <property type="protein sequence ID" value="VUZ54809.1"/>
    <property type="molecule type" value="Genomic_DNA"/>
</dbReference>
<evidence type="ECO:0000313" key="10">
    <source>
        <dbReference type="Proteomes" id="UP000274504"/>
    </source>
</evidence>
<dbReference type="SUPFAM" id="SSF48452">
    <property type="entry name" value="TPR-like"/>
    <property type="match status" value="1"/>
</dbReference>
<dbReference type="EMBL" id="UYSG01011839">
    <property type="protein sequence ID" value="VDL63792.1"/>
    <property type="molecule type" value="Genomic_DNA"/>
</dbReference>
<dbReference type="GO" id="GO:0034080">
    <property type="term" value="P:CENP-A containing chromatin assembly"/>
    <property type="evidence" value="ECO:0007669"/>
    <property type="project" value="TreeGrafter"/>
</dbReference>
<dbReference type="InterPro" id="IPR011990">
    <property type="entry name" value="TPR-like_helical_dom_sf"/>
</dbReference>
<feature type="compositionally biased region" description="Acidic residues" evidence="6">
    <location>
        <begin position="89"/>
        <end position="102"/>
    </location>
</feature>
<protein>
    <submittedName>
        <fullName evidence="12">SHNi-TPR domain-containing protein</fullName>
    </submittedName>
</protein>
<dbReference type="STRING" id="6216.A0A0R3SY36"/>
<dbReference type="OrthoDB" id="5587616at2759"/>